<evidence type="ECO:0000256" key="1">
    <source>
        <dbReference type="ARBA" id="ARBA00004304"/>
    </source>
</evidence>
<evidence type="ECO:0000256" key="8">
    <source>
        <dbReference type="ARBA" id="ARBA00022989"/>
    </source>
</evidence>
<comment type="similarity">
    <text evidence="2 12">Belongs to the ATPase protein 8 family.</text>
</comment>
<accession>A0A8F3FJG1</accession>
<keyword evidence="10 12" id="KW-0496">Mitochondrion</keyword>
<evidence type="ECO:0000256" key="9">
    <source>
        <dbReference type="ARBA" id="ARBA00023065"/>
    </source>
</evidence>
<dbReference type="GO" id="GO:0031966">
    <property type="term" value="C:mitochondrial membrane"/>
    <property type="evidence" value="ECO:0007669"/>
    <property type="project" value="UniProtKB-SubCell"/>
</dbReference>
<keyword evidence="8 13" id="KW-1133">Transmembrane helix</keyword>
<comment type="subunit">
    <text evidence="3">F-type ATPases have 2 components, CF(1) - the catalytic core - and CF(0) - the membrane proton channel.</text>
</comment>
<dbReference type="AlphaFoldDB" id="A0A8F3FJG1"/>
<keyword evidence="6 12" id="KW-0812">Transmembrane</keyword>
<keyword evidence="7 12" id="KW-0375">Hydrogen ion transport</keyword>
<evidence type="ECO:0000256" key="6">
    <source>
        <dbReference type="ARBA" id="ARBA00022692"/>
    </source>
</evidence>
<evidence type="ECO:0000256" key="2">
    <source>
        <dbReference type="ARBA" id="ARBA00008892"/>
    </source>
</evidence>
<evidence type="ECO:0000256" key="13">
    <source>
        <dbReference type="SAM" id="Phobius"/>
    </source>
</evidence>
<sequence length="52" mass="6449">MPQMAPLNWLTLMMFFITVFMMFNMMNYYSFNYSMKPKKSSTIKKFTANWKW</sequence>
<dbReference type="InterPro" id="IPR001421">
    <property type="entry name" value="ATP8_metazoa"/>
</dbReference>
<evidence type="ECO:0000256" key="12">
    <source>
        <dbReference type="RuleBase" id="RU003661"/>
    </source>
</evidence>
<evidence type="ECO:0000256" key="10">
    <source>
        <dbReference type="ARBA" id="ARBA00023128"/>
    </source>
</evidence>
<organism evidence="14">
    <name type="scientific">Pelecyphorus foveolatus</name>
    <dbReference type="NCBI Taxonomy" id="2841848"/>
    <lineage>
        <taxon>Eukaryota</taxon>
        <taxon>Metazoa</taxon>
        <taxon>Ecdysozoa</taxon>
        <taxon>Arthropoda</taxon>
        <taxon>Hexapoda</taxon>
        <taxon>Insecta</taxon>
        <taxon>Pterygota</taxon>
        <taxon>Neoptera</taxon>
        <taxon>Endopterygota</taxon>
        <taxon>Coleoptera</taxon>
        <taxon>Polyphaga</taxon>
        <taxon>Cucujiformia</taxon>
        <taxon>Tenebrionidae</taxon>
        <taxon>Pimeliinae</taxon>
        <taxon>Pelecyphorus</taxon>
    </lineage>
</organism>
<evidence type="ECO:0000256" key="7">
    <source>
        <dbReference type="ARBA" id="ARBA00022781"/>
    </source>
</evidence>
<evidence type="ECO:0000256" key="4">
    <source>
        <dbReference type="ARBA" id="ARBA00022448"/>
    </source>
</evidence>
<dbReference type="GO" id="GO:0015986">
    <property type="term" value="P:proton motive force-driven ATP synthesis"/>
    <property type="evidence" value="ECO:0007669"/>
    <property type="project" value="InterPro"/>
</dbReference>
<comment type="subcellular location">
    <subcellularLocation>
        <location evidence="1 12">Mitochondrion membrane</location>
        <topology evidence="1 12">Single-pass membrane protein</topology>
    </subcellularLocation>
</comment>
<evidence type="ECO:0000256" key="11">
    <source>
        <dbReference type="ARBA" id="ARBA00023136"/>
    </source>
</evidence>
<gene>
    <name evidence="14" type="primary">atp8</name>
</gene>
<dbReference type="GO" id="GO:0015078">
    <property type="term" value="F:proton transmembrane transporter activity"/>
    <property type="evidence" value="ECO:0007669"/>
    <property type="project" value="InterPro"/>
</dbReference>
<keyword evidence="4 12" id="KW-0813">Transport</keyword>
<keyword evidence="5 12" id="KW-0138">CF(0)</keyword>
<evidence type="ECO:0000256" key="5">
    <source>
        <dbReference type="ARBA" id="ARBA00022547"/>
    </source>
</evidence>
<dbReference type="Pfam" id="PF00895">
    <property type="entry name" value="ATP-synt_8"/>
    <property type="match status" value="1"/>
</dbReference>
<feature type="transmembrane region" description="Helical" evidence="13">
    <location>
        <begin position="6"/>
        <end position="29"/>
    </location>
</feature>
<reference evidence="14" key="1">
    <citation type="journal article" date="2021" name="Sci. Rep.">
        <title>Recovery and analysis of ancient beetle DNA from subfossil packrat middens using high-throughput sequencing.</title>
        <authorList>
            <person name="Smith A.D."/>
            <person name="Kaminski M.J."/>
            <person name="Kanda K."/>
            <person name="Sweet A.D."/>
            <person name="Betancourt J.L."/>
            <person name="Holmgren C.A."/>
            <person name="Hempel E."/>
            <person name="Alberti F."/>
            <person name="Hofreiter M."/>
        </authorList>
    </citation>
    <scope>NUCLEOTIDE SEQUENCE</scope>
</reference>
<keyword evidence="9 12" id="KW-0406">Ion transport</keyword>
<dbReference type="EMBL" id="MZ342781">
    <property type="protein sequence ID" value="QWZ46365.1"/>
    <property type="molecule type" value="Genomic_DNA"/>
</dbReference>
<dbReference type="GO" id="GO:0045259">
    <property type="term" value="C:proton-transporting ATP synthase complex"/>
    <property type="evidence" value="ECO:0007669"/>
    <property type="project" value="UniProtKB-KW"/>
</dbReference>
<geneLocation type="mitochondrion" evidence="14"/>
<keyword evidence="11 13" id="KW-0472">Membrane</keyword>
<name>A0A8F3FJG1_9CUCU</name>
<proteinExistence type="inferred from homology"/>
<evidence type="ECO:0000256" key="3">
    <source>
        <dbReference type="ARBA" id="ARBA00011291"/>
    </source>
</evidence>
<protein>
    <recommendedName>
        <fullName evidence="12">ATP synthase complex subunit 8</fullName>
    </recommendedName>
</protein>
<evidence type="ECO:0000313" key="14">
    <source>
        <dbReference type="EMBL" id="QWZ46365.1"/>
    </source>
</evidence>